<organism evidence="2 3">
    <name type="scientific">Dokdonella immobilis</name>
    <dbReference type="NCBI Taxonomy" id="578942"/>
    <lineage>
        <taxon>Bacteria</taxon>
        <taxon>Pseudomonadati</taxon>
        <taxon>Pseudomonadota</taxon>
        <taxon>Gammaproteobacteria</taxon>
        <taxon>Lysobacterales</taxon>
        <taxon>Rhodanobacteraceae</taxon>
        <taxon>Dokdonella</taxon>
    </lineage>
</organism>
<keyword evidence="1" id="KW-1133">Transmembrane helix</keyword>
<name>A0A1I4XZ50_9GAMM</name>
<feature type="transmembrane region" description="Helical" evidence="1">
    <location>
        <begin position="56"/>
        <end position="77"/>
    </location>
</feature>
<evidence type="ECO:0000256" key="1">
    <source>
        <dbReference type="SAM" id="Phobius"/>
    </source>
</evidence>
<keyword evidence="1" id="KW-0812">Transmembrane</keyword>
<reference evidence="2 3" key="1">
    <citation type="submission" date="2016-10" db="EMBL/GenBank/DDBJ databases">
        <authorList>
            <person name="de Groot N.N."/>
        </authorList>
    </citation>
    <scope>NUCLEOTIDE SEQUENCE [LARGE SCALE GENOMIC DNA]</scope>
    <source>
        <strain evidence="2 3">CGMCC 1.7659</strain>
    </source>
</reference>
<dbReference type="AlphaFoldDB" id="A0A1I4XZ50"/>
<dbReference type="Proteomes" id="UP000198575">
    <property type="component" value="Unassembled WGS sequence"/>
</dbReference>
<proteinExistence type="predicted"/>
<keyword evidence="1" id="KW-0472">Membrane</keyword>
<accession>A0A1I4XZ50</accession>
<evidence type="ECO:0000313" key="3">
    <source>
        <dbReference type="Proteomes" id="UP000198575"/>
    </source>
</evidence>
<keyword evidence="3" id="KW-1185">Reference proteome</keyword>
<evidence type="ECO:0000313" key="2">
    <source>
        <dbReference type="EMBL" id="SFN31104.1"/>
    </source>
</evidence>
<sequence length="124" mass="13035">MASKGTGTHTSVVGKADHYRALCDFAKHIATLSLGSLILVGTLLDKLPGRDASKGIMGFAMVALLFSMVASALAFLVTAVRFPQADKPPLSFSERNLMALAVVSSFIGFVMGVGLIAYDVWANT</sequence>
<dbReference type="EMBL" id="FOVF01000013">
    <property type="protein sequence ID" value="SFN31104.1"/>
    <property type="molecule type" value="Genomic_DNA"/>
</dbReference>
<feature type="transmembrane region" description="Helical" evidence="1">
    <location>
        <begin position="25"/>
        <end position="44"/>
    </location>
</feature>
<gene>
    <name evidence="2" type="ORF">SAMN05216289_11361</name>
</gene>
<protein>
    <submittedName>
        <fullName evidence="2">Uncharacterized protein</fullName>
    </submittedName>
</protein>
<feature type="transmembrane region" description="Helical" evidence="1">
    <location>
        <begin position="97"/>
        <end position="121"/>
    </location>
</feature>